<dbReference type="GO" id="GO:0000162">
    <property type="term" value="P:L-tryptophan biosynthetic process"/>
    <property type="evidence" value="ECO:0007669"/>
    <property type="project" value="TreeGrafter"/>
</dbReference>
<dbReference type="GO" id="GO:0009396">
    <property type="term" value="P:folic acid-containing compound biosynthetic process"/>
    <property type="evidence" value="ECO:0007669"/>
    <property type="project" value="InterPro"/>
</dbReference>
<dbReference type="Pfam" id="PF04715">
    <property type="entry name" value="Anth_synt_I_N"/>
    <property type="match status" value="1"/>
</dbReference>
<protein>
    <recommendedName>
        <fullName evidence="1">aminodeoxychorismate synthase</fullName>
        <ecNumber evidence="1">2.6.1.85</ecNumber>
    </recommendedName>
</protein>
<dbReference type="InterPro" id="IPR015890">
    <property type="entry name" value="Chorismate_C"/>
</dbReference>
<dbReference type="Gene3D" id="3.60.120.10">
    <property type="entry name" value="Anthranilate synthase"/>
    <property type="match status" value="1"/>
</dbReference>
<feature type="domain" description="Anthranilate synthase component I N-terminal" evidence="4">
    <location>
        <begin position="27"/>
        <end position="166"/>
    </location>
</feature>
<dbReference type="AlphaFoldDB" id="A0A424YI20"/>
<organism evidence="5 6">
    <name type="scientific">Candidatus Syntrophonatronum acetioxidans</name>
    <dbReference type="NCBI Taxonomy" id="1795816"/>
    <lineage>
        <taxon>Bacteria</taxon>
        <taxon>Bacillati</taxon>
        <taxon>Bacillota</taxon>
        <taxon>Clostridia</taxon>
        <taxon>Eubacteriales</taxon>
        <taxon>Syntrophomonadaceae</taxon>
        <taxon>Candidatus Syntrophonatronum</taxon>
    </lineage>
</organism>
<name>A0A424YI20_9FIRM</name>
<evidence type="ECO:0000259" key="3">
    <source>
        <dbReference type="Pfam" id="PF00425"/>
    </source>
</evidence>
<comment type="caution">
    <text evidence="5">The sequence shown here is derived from an EMBL/GenBank/DDBJ whole genome shotgun (WGS) entry which is preliminary data.</text>
</comment>
<dbReference type="InterPro" id="IPR005801">
    <property type="entry name" value="ADC_synthase"/>
</dbReference>
<proteinExistence type="predicted"/>
<evidence type="ECO:0000313" key="5">
    <source>
        <dbReference type="EMBL" id="RQD77905.1"/>
    </source>
</evidence>
<dbReference type="NCBIfam" id="TIGR00553">
    <property type="entry name" value="pabB"/>
    <property type="match status" value="1"/>
</dbReference>
<keyword evidence="2 5" id="KW-0808">Transferase</keyword>
<evidence type="ECO:0000313" key="6">
    <source>
        <dbReference type="Proteomes" id="UP000285138"/>
    </source>
</evidence>
<dbReference type="PANTHER" id="PTHR11236:SF9">
    <property type="entry name" value="ANTHRANILATE SYNTHASE COMPONENT 1"/>
    <property type="match status" value="1"/>
</dbReference>
<dbReference type="PANTHER" id="PTHR11236">
    <property type="entry name" value="AMINOBENZOATE/ANTHRANILATE SYNTHASE"/>
    <property type="match status" value="1"/>
</dbReference>
<dbReference type="Proteomes" id="UP000285138">
    <property type="component" value="Unassembled WGS sequence"/>
</dbReference>
<feature type="domain" description="Chorismate-utilising enzyme C-terminal" evidence="3">
    <location>
        <begin position="222"/>
        <end position="475"/>
    </location>
</feature>
<dbReference type="InterPro" id="IPR019999">
    <property type="entry name" value="Anth_synth_I-like"/>
</dbReference>
<sequence>MEGGVKLKVALREKVALEVKEIESPHQPFDVYYFFKDEPYSFILDSGMDPEKLGRYSFVGARPFAVFSSKGKNINIWHREKGSWEERDNPFNSLKNFLNTFHMVSSPLPQAPPFNGGAVGYFGYDLGEEIEDLPDNSIDDLQLPDCYLAFYEKVYAHDHLFNKTFLCALGLSDQEEKAKALAKKNLEEFSQEINSIPLDNPQKKYLNFEKNSNLKVKSNFSKESYCRIVEKAKDYIKAGDIYQVNLSQRFEAPLYISPLELYIRLRNINPAPFASFLNFEEVVVASASPERFMRLSGKKVETRPIKGTRPRSSDPVRDNELKEELLNSEKDRAELVMIIDLERNDLGRACLPGTVKVPELITLETYATVFHLVSTVEGVLPPDRGVVDLLEASFPGGSITGAPKIRAMEIIDELEGLKRSLYTGSIGYISLNGDADLNIVIRTFIIKNNRAYFQVGGGIVADSEPEKEYQETLDKARALLKSLGL</sequence>
<gene>
    <name evidence="5" type="primary">pabB</name>
    <name evidence="5" type="ORF">D5R97_01330</name>
</gene>
<dbReference type="PRINTS" id="PR00095">
    <property type="entry name" value="ANTSNTHASEI"/>
</dbReference>
<keyword evidence="5" id="KW-0032">Aminotransferase</keyword>
<reference evidence="5 6" key="1">
    <citation type="submission" date="2018-08" db="EMBL/GenBank/DDBJ databases">
        <title>The metabolism and importance of syntrophic acetate oxidation coupled to methane or sulfide production in haloalkaline environments.</title>
        <authorList>
            <person name="Timmers P.H.A."/>
            <person name="Vavourakis C.D."/>
            <person name="Sorokin D.Y."/>
            <person name="Sinninghe Damste J.S."/>
            <person name="Muyzer G."/>
            <person name="Stams A.J.M."/>
            <person name="Plugge C.M."/>
        </authorList>
    </citation>
    <scope>NUCLEOTIDE SEQUENCE [LARGE SCALE GENOMIC DNA]</scope>
    <source>
        <strain evidence="5">MSAO_Bac1</strain>
    </source>
</reference>
<dbReference type="EC" id="2.6.1.85" evidence="1"/>
<dbReference type="Pfam" id="PF00425">
    <property type="entry name" value="Chorismate_bind"/>
    <property type="match status" value="1"/>
</dbReference>
<dbReference type="SUPFAM" id="SSF56322">
    <property type="entry name" value="ADC synthase"/>
    <property type="match status" value="1"/>
</dbReference>
<dbReference type="InterPro" id="IPR005802">
    <property type="entry name" value="ADC_synth_comp_1"/>
</dbReference>
<dbReference type="EMBL" id="QZAA01000047">
    <property type="protein sequence ID" value="RQD77905.1"/>
    <property type="molecule type" value="Genomic_DNA"/>
</dbReference>
<evidence type="ECO:0000256" key="2">
    <source>
        <dbReference type="ARBA" id="ARBA00022679"/>
    </source>
</evidence>
<evidence type="ECO:0000259" key="4">
    <source>
        <dbReference type="Pfam" id="PF04715"/>
    </source>
</evidence>
<dbReference type="GO" id="GO:0046820">
    <property type="term" value="F:4-amino-4-deoxychorismate synthase activity"/>
    <property type="evidence" value="ECO:0007669"/>
    <property type="project" value="UniProtKB-EC"/>
</dbReference>
<evidence type="ECO:0000256" key="1">
    <source>
        <dbReference type="ARBA" id="ARBA00013139"/>
    </source>
</evidence>
<dbReference type="InterPro" id="IPR006805">
    <property type="entry name" value="Anth_synth_I_N"/>
</dbReference>
<accession>A0A424YI20</accession>